<feature type="compositionally biased region" description="Polar residues" evidence="1">
    <location>
        <begin position="385"/>
        <end position="396"/>
    </location>
</feature>
<dbReference type="Pfam" id="PF02996">
    <property type="entry name" value="Prefoldin"/>
    <property type="match status" value="1"/>
</dbReference>
<sequence length="975" mass="105418">MSNDADRNVILDLPIVPTSSSLESHIQALDILSLRIRALGSPQNIRIPLGSKASLKAQVRDTVRLKVKVNVGGEWFVDMTLDEASEYVQRRKRRLLEEHALILEAKSRAEIIERLRDFEMSDIFKEGEKAKEKGEIGFHPILYSIKVNSQSQQSEEVGGDIESKIEAGPSSPRPSPRPKEQDIPADLIKKAESSNISGHQDQERITSSQASLVDLIENEDQDEDDEDEDEQDGMSKFDESGGDDTTLNEEGLPIHEIRETLSGETIGPPPPPTVAPPSSSPGTSSASQSQARIEEQEEDDYFSPEAVARRAALRRKLFNEDTSSDEEADTRPEDRSSKATTAVAPTQKEPIKAVGGIIRSKGSETSGRGSSASQEKSGEARDQVGSVSIPTSTSEVPSRSAQERRPSSSSSQPVPSKSILKHPHPPTRKKSVTFDPSIPSPPTSPPLIGPLSTSALSKFGFPLPLAVTDDSTERDEFAPKPVPVIPAPQPKQRTEGEGGFAGFKRGFLGASSSRQPNSSGSSASPLSSASIPPDPLSGTASTSTSNPATPPKKKQSLFSQRLKQPEIDASAPNAHITSASSSGRIAPPNLPKVSESKGTNTVKSGVVEKAPPPAAVQSVVKERPTLSSNPADGLKIIERDTTKSIPPASSGDSKSRQRQDTADNQDNGNKDEEEDEAEEEEEDEFSDYSTGEEDEYDLDEALLAREVALEYHRRQAYKPLNRDPDDPAMDDEGGLGGVMLGLPSISNTDTGGAGDEGFQNTGMPMIVNPTPDDLRRFVRVGRLENGNLVLAPGEESLDTDEDENEDGDQSEGKEGVVTEESKRRRERKLNRENVKRQLMGLEIPDSELPSGQREQIAKKEKRRVKVDEEWKGSLPPSLATDQTLPRPHEEQTANEPVIDSNSDINSRNTGTKAPMAMPIIPLVPESPPSSALSTTAKQPSTVETTMTRATAPQAQAPEKPKKISKFKAARMAANQ</sequence>
<dbReference type="EMBL" id="KI894032">
    <property type="protein sequence ID" value="OBR84563.1"/>
    <property type="molecule type" value="Genomic_DNA"/>
</dbReference>
<evidence type="ECO:0000313" key="4">
    <source>
        <dbReference type="Proteomes" id="UP000078595"/>
    </source>
</evidence>
<evidence type="ECO:0000313" key="3">
    <source>
        <dbReference type="EMBL" id="WWC62537.1"/>
    </source>
</evidence>
<feature type="region of interest" description="Disordered" evidence="1">
    <location>
        <begin position="153"/>
        <end position="181"/>
    </location>
</feature>
<evidence type="ECO:0008006" key="5">
    <source>
        <dbReference type="Google" id="ProtNLM"/>
    </source>
</evidence>
<keyword evidence="4" id="KW-1185">Reference proteome</keyword>
<feature type="compositionally biased region" description="Pro residues" evidence="1">
    <location>
        <begin position="267"/>
        <end position="279"/>
    </location>
</feature>
<gene>
    <name evidence="2" type="ORF">I303_05422</name>
    <name evidence="3" type="ORF">I303_105133</name>
</gene>
<feature type="compositionally biased region" description="Polar residues" evidence="1">
    <location>
        <begin position="899"/>
        <end position="911"/>
    </location>
</feature>
<feature type="region of interest" description="Disordered" evidence="1">
    <location>
        <begin position="194"/>
        <end position="702"/>
    </location>
</feature>
<feature type="region of interest" description="Disordered" evidence="1">
    <location>
        <begin position="714"/>
        <end position="769"/>
    </location>
</feature>
<feature type="compositionally biased region" description="Acidic residues" evidence="1">
    <location>
        <begin position="216"/>
        <end position="232"/>
    </location>
</feature>
<feature type="compositionally biased region" description="Basic residues" evidence="1">
    <location>
        <begin position="419"/>
        <end position="431"/>
    </location>
</feature>
<dbReference type="OrthoDB" id="21413at2759"/>
<reference evidence="3" key="3">
    <citation type="submission" date="2024-02" db="EMBL/GenBank/DDBJ databases">
        <title>Comparative genomics of Cryptococcus and Kwoniella reveals pathogenesis evolution and contrasting modes of karyotype evolution via chromosome fusion or intercentromeric recombination.</title>
        <authorList>
            <person name="Coelho M.A."/>
            <person name="David-Palma M."/>
            <person name="Shea T."/>
            <person name="Bowers K."/>
            <person name="McGinley-Smith S."/>
            <person name="Mohammad A.W."/>
            <person name="Gnirke A."/>
            <person name="Yurkov A.M."/>
            <person name="Nowrousian M."/>
            <person name="Sun S."/>
            <person name="Cuomo C.A."/>
            <person name="Heitman J."/>
        </authorList>
    </citation>
    <scope>NUCLEOTIDE SEQUENCE</scope>
    <source>
        <strain evidence="3">CBS 10117</strain>
    </source>
</reference>
<dbReference type="STRING" id="1296121.A0A1A6A3C7"/>
<evidence type="ECO:0000256" key="1">
    <source>
        <dbReference type="SAM" id="MobiDB-lite"/>
    </source>
</evidence>
<organism evidence="2">
    <name type="scientific">Kwoniella dejecticola CBS 10117</name>
    <dbReference type="NCBI Taxonomy" id="1296121"/>
    <lineage>
        <taxon>Eukaryota</taxon>
        <taxon>Fungi</taxon>
        <taxon>Dikarya</taxon>
        <taxon>Basidiomycota</taxon>
        <taxon>Agaricomycotina</taxon>
        <taxon>Tremellomycetes</taxon>
        <taxon>Tremellales</taxon>
        <taxon>Cryptococcaceae</taxon>
        <taxon>Kwoniella</taxon>
    </lineage>
</organism>
<dbReference type="VEuPathDB" id="FungiDB:I303_05422"/>
<feature type="compositionally biased region" description="Polar residues" evidence="1">
    <location>
        <begin position="194"/>
        <end position="211"/>
    </location>
</feature>
<feature type="compositionally biased region" description="Polar residues" evidence="1">
    <location>
        <begin position="928"/>
        <end position="953"/>
    </location>
</feature>
<dbReference type="InterPro" id="IPR004127">
    <property type="entry name" value="Prefoldin_subunit_alpha"/>
</dbReference>
<feature type="region of interest" description="Disordered" evidence="1">
    <location>
        <begin position="785"/>
        <end position="975"/>
    </location>
</feature>
<proteinExistence type="predicted"/>
<feature type="compositionally biased region" description="Pro residues" evidence="1">
    <location>
        <begin position="480"/>
        <end position="489"/>
    </location>
</feature>
<feature type="compositionally biased region" description="Pro residues" evidence="1">
    <location>
        <begin position="438"/>
        <end position="448"/>
    </location>
</feature>
<dbReference type="AlphaFoldDB" id="A0A1A6A3C7"/>
<feature type="compositionally biased region" description="Basic and acidic residues" evidence="1">
    <location>
        <begin position="810"/>
        <end position="835"/>
    </location>
</feature>
<dbReference type="Proteomes" id="UP000078595">
    <property type="component" value="Chromosome 6"/>
</dbReference>
<protein>
    <recommendedName>
        <fullName evidence="5">DUF3835 domain-containing protein</fullName>
    </recommendedName>
</protein>
<reference evidence="3" key="2">
    <citation type="submission" date="2013-07" db="EMBL/GenBank/DDBJ databases">
        <authorList>
            <consortium name="The Broad Institute Genome Sequencing Platform"/>
            <person name="Cuomo C."/>
            <person name="Litvintseva A."/>
            <person name="Chen Y."/>
            <person name="Heitman J."/>
            <person name="Sun S."/>
            <person name="Springer D."/>
            <person name="Dromer F."/>
            <person name="Young S.K."/>
            <person name="Zeng Q."/>
            <person name="Gargeya S."/>
            <person name="Fitzgerald M."/>
            <person name="Abouelleil A."/>
            <person name="Alvarado L."/>
            <person name="Berlin A.M."/>
            <person name="Chapman S.B."/>
            <person name="Dewar J."/>
            <person name="Goldberg J."/>
            <person name="Griggs A."/>
            <person name="Gujja S."/>
            <person name="Hansen M."/>
            <person name="Howarth C."/>
            <person name="Imamovic A."/>
            <person name="Larimer J."/>
            <person name="McCowan C."/>
            <person name="Murphy C."/>
            <person name="Pearson M."/>
            <person name="Priest M."/>
            <person name="Roberts A."/>
            <person name="Saif S."/>
            <person name="Shea T."/>
            <person name="Sykes S."/>
            <person name="Wortman J."/>
            <person name="Nusbaum C."/>
            <person name="Birren B."/>
        </authorList>
    </citation>
    <scope>NUCLEOTIDE SEQUENCE</scope>
    <source>
        <strain evidence="3">CBS 10117</strain>
    </source>
</reference>
<evidence type="ECO:0000313" key="2">
    <source>
        <dbReference type="EMBL" id="OBR84563.1"/>
    </source>
</evidence>
<feature type="compositionally biased region" description="Basic and acidic residues" evidence="1">
    <location>
        <begin position="252"/>
        <end position="261"/>
    </location>
</feature>
<feature type="compositionally biased region" description="Acidic residues" evidence="1">
    <location>
        <begin position="795"/>
        <end position="809"/>
    </location>
</feature>
<dbReference type="KEGG" id="kdj:28969121"/>
<dbReference type="Gene3D" id="1.10.287.370">
    <property type="match status" value="1"/>
</dbReference>
<feature type="compositionally biased region" description="Low complexity" evidence="1">
    <location>
        <begin position="280"/>
        <end position="290"/>
    </location>
</feature>
<dbReference type="GeneID" id="28969121"/>
<dbReference type="InterPro" id="IPR009053">
    <property type="entry name" value="Prefoldin"/>
</dbReference>
<accession>A0A1A6A3C7</accession>
<feature type="compositionally biased region" description="Acidic residues" evidence="1">
    <location>
        <begin position="671"/>
        <end position="700"/>
    </location>
</feature>
<feature type="compositionally biased region" description="Polar residues" evidence="1">
    <location>
        <begin position="363"/>
        <end position="375"/>
    </location>
</feature>
<dbReference type="EMBL" id="CP144535">
    <property type="protein sequence ID" value="WWC62537.1"/>
    <property type="molecule type" value="Genomic_DNA"/>
</dbReference>
<name>A0A1A6A3C7_9TREE</name>
<reference evidence="2" key="1">
    <citation type="submission" date="2013-07" db="EMBL/GenBank/DDBJ databases">
        <title>The Genome Sequence of Cryptococcus dejecticola CBS10117.</title>
        <authorList>
            <consortium name="The Broad Institute Genome Sequencing Platform"/>
            <person name="Cuomo C."/>
            <person name="Litvintseva A."/>
            <person name="Chen Y."/>
            <person name="Heitman J."/>
            <person name="Sun S."/>
            <person name="Springer D."/>
            <person name="Dromer F."/>
            <person name="Young S.K."/>
            <person name="Zeng Q."/>
            <person name="Gargeya S."/>
            <person name="Fitzgerald M."/>
            <person name="Abouelleil A."/>
            <person name="Alvarado L."/>
            <person name="Berlin A.M."/>
            <person name="Chapman S.B."/>
            <person name="Dewar J."/>
            <person name="Goldberg J."/>
            <person name="Griggs A."/>
            <person name="Gujja S."/>
            <person name="Hansen M."/>
            <person name="Howarth C."/>
            <person name="Imamovic A."/>
            <person name="Larimer J."/>
            <person name="McCowan C."/>
            <person name="Murphy C."/>
            <person name="Pearson M."/>
            <person name="Priest M."/>
            <person name="Roberts A."/>
            <person name="Saif S."/>
            <person name="Shea T."/>
            <person name="Sykes S."/>
            <person name="Wortman J."/>
            <person name="Nusbaum C."/>
            <person name="Birren B."/>
        </authorList>
    </citation>
    <scope>NUCLEOTIDE SEQUENCE [LARGE SCALE GENOMIC DNA]</scope>
    <source>
        <strain evidence="2">CBS 10117</strain>
    </source>
</reference>
<dbReference type="RefSeq" id="XP_018262405.1">
    <property type="nucleotide sequence ID" value="XM_018408714.1"/>
</dbReference>
<feature type="compositionally biased region" description="Low complexity" evidence="1">
    <location>
        <begin position="510"/>
        <end position="547"/>
    </location>
</feature>
<feature type="compositionally biased region" description="Low complexity" evidence="1">
    <location>
        <begin position="407"/>
        <end position="418"/>
    </location>
</feature>